<dbReference type="GO" id="GO:0008236">
    <property type="term" value="F:serine-type peptidase activity"/>
    <property type="evidence" value="ECO:0007669"/>
    <property type="project" value="UniProtKB-KW"/>
</dbReference>
<dbReference type="Pfam" id="PF17676">
    <property type="entry name" value="Peptidase_S66C"/>
    <property type="match status" value="1"/>
</dbReference>
<proteinExistence type="inferred from homology"/>
<dbReference type="Pfam" id="PF02016">
    <property type="entry name" value="Peptidase_S66"/>
    <property type="match status" value="1"/>
</dbReference>
<evidence type="ECO:0000259" key="8">
    <source>
        <dbReference type="Pfam" id="PF17676"/>
    </source>
</evidence>
<dbReference type="Proteomes" id="UP000262802">
    <property type="component" value="Chromosome"/>
</dbReference>
<feature type="domain" description="LD-carboxypeptidase N-terminal" evidence="7">
    <location>
        <begin position="14"/>
        <end position="129"/>
    </location>
</feature>
<dbReference type="KEGG" id="hyh:D3Y59_10660"/>
<keyword evidence="5" id="KW-0720">Serine protease</keyword>
<dbReference type="InterPro" id="IPR027461">
    <property type="entry name" value="Carboxypeptidase_A_C_sf"/>
</dbReference>
<dbReference type="OrthoDB" id="9807329at2"/>
<dbReference type="PANTHER" id="PTHR30237:SF2">
    <property type="entry name" value="MUREIN TETRAPEPTIDE CARBOXYPEPTIDASE"/>
    <property type="match status" value="1"/>
</dbReference>
<dbReference type="SUPFAM" id="SSF141986">
    <property type="entry name" value="LD-carboxypeptidase A C-terminal domain-like"/>
    <property type="match status" value="1"/>
</dbReference>
<dbReference type="InterPro" id="IPR003507">
    <property type="entry name" value="S66_fam"/>
</dbReference>
<evidence type="ECO:0000256" key="3">
    <source>
        <dbReference type="ARBA" id="ARBA00022670"/>
    </source>
</evidence>
<evidence type="ECO:0000256" key="2">
    <source>
        <dbReference type="ARBA" id="ARBA00022645"/>
    </source>
</evidence>
<name>A0A3B7RTH3_9BACT</name>
<comment type="similarity">
    <text evidence="1">Belongs to the peptidase S66 family.</text>
</comment>
<dbReference type="Gene3D" id="3.40.50.10740">
    <property type="entry name" value="Class I glutamine amidotransferase-like"/>
    <property type="match status" value="1"/>
</dbReference>
<organism evidence="9 10">
    <name type="scientific">Hymenobacter oligotrophus</name>
    <dbReference type="NCBI Taxonomy" id="2319843"/>
    <lineage>
        <taxon>Bacteria</taxon>
        <taxon>Pseudomonadati</taxon>
        <taxon>Bacteroidota</taxon>
        <taxon>Cytophagia</taxon>
        <taxon>Cytophagales</taxon>
        <taxon>Hymenobacteraceae</taxon>
        <taxon>Hymenobacter</taxon>
    </lineage>
</organism>
<evidence type="ECO:0000313" key="9">
    <source>
        <dbReference type="EMBL" id="AYA37467.1"/>
    </source>
</evidence>
<feature type="active site" description="Charge relay system" evidence="6">
    <location>
        <position position="273"/>
    </location>
</feature>
<accession>A0A3B7RTH3</accession>
<dbReference type="InterPro" id="IPR040921">
    <property type="entry name" value="Peptidase_S66C"/>
</dbReference>
<protein>
    <submittedName>
        <fullName evidence="9">LD-carboxypeptidase</fullName>
    </submittedName>
</protein>
<dbReference type="CDD" id="cd07025">
    <property type="entry name" value="Peptidase_S66"/>
    <property type="match status" value="1"/>
</dbReference>
<dbReference type="InterPro" id="IPR040449">
    <property type="entry name" value="Peptidase_S66_N"/>
</dbReference>
<gene>
    <name evidence="9" type="ORF">D3Y59_10660</name>
</gene>
<dbReference type="SUPFAM" id="SSF52317">
    <property type="entry name" value="Class I glutamine amidotransferase-like"/>
    <property type="match status" value="1"/>
</dbReference>
<evidence type="ECO:0000256" key="4">
    <source>
        <dbReference type="ARBA" id="ARBA00022801"/>
    </source>
</evidence>
<feature type="active site" description="Nucleophile" evidence="6">
    <location>
        <position position="110"/>
    </location>
</feature>
<sequence length="308" mass="33829">MPTTPPALRPHDRVAIVCPARKVSHDELAAAIAVLESWDLEVVLGETVAAEHHQFAGPDEVRIRDFQRQLDDPSIRAILCARGGYGTPRIIDHLDFSRFAEQPKWIAGFSDITTLNCHLLALGHESIHGVMPLLFNQPGGELALESLRRALFGEPVSYTAPAHALNRLGTAEGELIGGNLSLLQTLSGTPSDCPTAGRILFLEDIDEYLYNVDRMMVHLDRSGKLRDLAGLVVGHFTNPQDNAIPFGQTSYEIIDSYARKYQFPVAYNFPVGHEPENMALICGRRARLVVTEAGTRLEYAGSAVARTL</sequence>
<evidence type="ECO:0000259" key="7">
    <source>
        <dbReference type="Pfam" id="PF02016"/>
    </source>
</evidence>
<dbReference type="InterPro" id="IPR029062">
    <property type="entry name" value="Class_I_gatase-like"/>
</dbReference>
<dbReference type="GO" id="GO:0006508">
    <property type="term" value="P:proteolysis"/>
    <property type="evidence" value="ECO:0007669"/>
    <property type="project" value="UniProtKB-KW"/>
</dbReference>
<dbReference type="GO" id="GO:0004180">
    <property type="term" value="F:carboxypeptidase activity"/>
    <property type="evidence" value="ECO:0007669"/>
    <property type="project" value="UniProtKB-KW"/>
</dbReference>
<dbReference type="PIRSF" id="PIRSF028757">
    <property type="entry name" value="LD-carboxypeptidase"/>
    <property type="match status" value="1"/>
</dbReference>
<evidence type="ECO:0000313" key="10">
    <source>
        <dbReference type="Proteomes" id="UP000262802"/>
    </source>
</evidence>
<dbReference type="PANTHER" id="PTHR30237">
    <property type="entry name" value="MURAMOYLTETRAPEPTIDE CARBOXYPEPTIDASE"/>
    <property type="match status" value="1"/>
</dbReference>
<keyword evidence="3" id="KW-0645">Protease</keyword>
<dbReference type="EMBL" id="CP032317">
    <property type="protein sequence ID" value="AYA37467.1"/>
    <property type="molecule type" value="Genomic_DNA"/>
</dbReference>
<feature type="domain" description="LD-carboxypeptidase C-terminal" evidence="8">
    <location>
        <begin position="172"/>
        <end position="288"/>
    </location>
</feature>
<keyword evidence="10" id="KW-1185">Reference proteome</keyword>
<dbReference type="Gene3D" id="3.50.30.60">
    <property type="entry name" value="LD-carboxypeptidase A C-terminal domain-like"/>
    <property type="match status" value="1"/>
</dbReference>
<evidence type="ECO:0000256" key="1">
    <source>
        <dbReference type="ARBA" id="ARBA00010233"/>
    </source>
</evidence>
<dbReference type="InterPro" id="IPR027478">
    <property type="entry name" value="LdcA_N"/>
</dbReference>
<reference evidence="9 10" key="1">
    <citation type="submission" date="2018-09" db="EMBL/GenBank/DDBJ databases">
        <title>Hymenobacter medium sp. nov., isolated from R2A medium.</title>
        <authorList>
            <person name="Yingchao G."/>
        </authorList>
    </citation>
    <scope>NUCLEOTIDE SEQUENCE [LARGE SCALE GENOMIC DNA]</scope>
    <source>
        <strain evidence="10">sh-6</strain>
    </source>
</reference>
<evidence type="ECO:0000256" key="5">
    <source>
        <dbReference type="ARBA" id="ARBA00022825"/>
    </source>
</evidence>
<feature type="active site" description="Charge relay system" evidence="6">
    <location>
        <position position="203"/>
    </location>
</feature>
<keyword evidence="4" id="KW-0378">Hydrolase</keyword>
<dbReference type="AlphaFoldDB" id="A0A3B7RTH3"/>
<evidence type="ECO:0000256" key="6">
    <source>
        <dbReference type="PIRSR" id="PIRSR028757-1"/>
    </source>
</evidence>
<keyword evidence="2 9" id="KW-0121">Carboxypeptidase</keyword>
<dbReference type="RefSeq" id="WP_119445034.1">
    <property type="nucleotide sequence ID" value="NZ_CP032317.1"/>
</dbReference>